<evidence type="ECO:0000256" key="1">
    <source>
        <dbReference type="ARBA" id="ARBA00004191"/>
    </source>
</evidence>
<evidence type="ECO:0000256" key="4">
    <source>
        <dbReference type="ARBA" id="ARBA00022729"/>
    </source>
</evidence>
<dbReference type="EMBL" id="LXTC01000002">
    <property type="protein sequence ID" value="OBA22468.1"/>
    <property type="molecule type" value="Genomic_DNA"/>
</dbReference>
<keyword evidence="4" id="KW-0732">Signal</keyword>
<evidence type="ECO:0000256" key="5">
    <source>
        <dbReference type="ARBA" id="ARBA00023180"/>
    </source>
</evidence>
<dbReference type="Pfam" id="PF11765">
    <property type="entry name" value="Hyphal_reg_CWP"/>
    <property type="match status" value="1"/>
</dbReference>
<evidence type="ECO:0000256" key="2">
    <source>
        <dbReference type="ARBA" id="ARBA00022512"/>
    </source>
</evidence>
<dbReference type="GeneID" id="30028811"/>
<accession>A0A1A0HEY2</accession>
<evidence type="ECO:0000313" key="8">
    <source>
        <dbReference type="Proteomes" id="UP000092555"/>
    </source>
</evidence>
<keyword evidence="8" id="KW-1185">Reference proteome</keyword>
<evidence type="ECO:0000313" key="7">
    <source>
        <dbReference type="EMBL" id="OBA22468.1"/>
    </source>
</evidence>
<sequence>MTLGIRAAAISYLLSLVFVMIIRNDTVEIDPGAKSLEGLLICTRVSYSIINSPSLTLQSNVYNGGRFSVSSTDELGASVLMTGRRFDNYGLIVFNSLCVQADCLYDIDAKEAFLNNGTMFFGFFGASTKSSNMYVTSVVSWENTGTMIFMQSPGLSTSLLIGDFQRLTRDFSITNKGVICFRNLVWLVTTPIGGDGCINVGSGSILEMHFPDFSPKPNQIINLDSSDSVLRALGLEELLDVIPVIKITGLGGGNSIEIDLPYEESISTGYCTTTGRLSLGIAHKNRVFFEVGPGYNVSDFKTQKTLVGNKITVDDPSPHEPPLACKCDTDFYSAPAANSSQVPSI</sequence>
<feature type="domain" description="Hyphally-regulated cell wall protein N-terminal" evidence="6">
    <location>
        <begin position="13"/>
        <end position="328"/>
    </location>
</feature>
<dbReference type="STRING" id="869754.A0A1A0HEY2"/>
<keyword evidence="3" id="KW-0964">Secreted</keyword>
<dbReference type="RefSeq" id="XP_018712964.1">
    <property type="nucleotide sequence ID" value="XM_018855835.1"/>
</dbReference>
<keyword evidence="5" id="KW-0325">Glycoprotein</keyword>
<comment type="subcellular location">
    <subcellularLocation>
        <location evidence="1">Secreted</location>
        <location evidence="1">Cell wall</location>
    </subcellularLocation>
</comment>
<comment type="caution">
    <text evidence="7">The sequence shown here is derived from an EMBL/GenBank/DDBJ whole genome shotgun (WGS) entry which is preliminary data.</text>
</comment>
<evidence type="ECO:0000256" key="3">
    <source>
        <dbReference type="ARBA" id="ARBA00022525"/>
    </source>
</evidence>
<protein>
    <recommendedName>
        <fullName evidence="6">Hyphally-regulated cell wall protein N-terminal domain-containing protein</fullName>
    </recommendedName>
</protein>
<dbReference type="AlphaFoldDB" id="A0A1A0HEY2"/>
<keyword evidence="2" id="KW-0134">Cell wall</keyword>
<name>A0A1A0HEY2_9ASCO</name>
<proteinExistence type="predicted"/>
<dbReference type="Proteomes" id="UP000092555">
    <property type="component" value="Unassembled WGS sequence"/>
</dbReference>
<reference evidence="7 8" key="1">
    <citation type="submission" date="2016-05" db="EMBL/GenBank/DDBJ databases">
        <title>Comparative genomics of biotechnologically important yeasts.</title>
        <authorList>
            <consortium name="DOE Joint Genome Institute"/>
            <person name="Riley R."/>
            <person name="Haridas S."/>
            <person name="Wolfe K.H."/>
            <person name="Lopes M.R."/>
            <person name="Hittinger C.T."/>
            <person name="Goker M."/>
            <person name="Salamov A."/>
            <person name="Wisecaver J."/>
            <person name="Long T.M."/>
            <person name="Aerts A.L."/>
            <person name="Barry K."/>
            <person name="Choi C."/>
            <person name="Clum A."/>
            <person name="Coughlan A.Y."/>
            <person name="Deshpande S."/>
            <person name="Douglass A.P."/>
            <person name="Hanson S.J."/>
            <person name="Klenk H.-P."/>
            <person name="LaButti K."/>
            <person name="Lapidus A."/>
            <person name="Lindquist E."/>
            <person name="Lipzen A."/>
            <person name="Meier-kolthoff J.P."/>
            <person name="Ohm R.A."/>
            <person name="Otillar R.P."/>
            <person name="Pangilinan J."/>
            <person name="Peng Y."/>
            <person name="Rokas A."/>
            <person name="Rosa C.A."/>
            <person name="Scheuner C."/>
            <person name="Sibirny A.A."/>
            <person name="Slot J.C."/>
            <person name="Stielow J.B."/>
            <person name="Sun H."/>
            <person name="Kurtzman C.P."/>
            <person name="Blackwell M."/>
            <person name="Grigoriev I.V."/>
            <person name="Jeffries T.W."/>
        </authorList>
    </citation>
    <scope>NUCLEOTIDE SEQUENCE [LARGE SCALE GENOMIC DNA]</scope>
    <source>
        <strain evidence="7 8">NRRL YB-4993</strain>
    </source>
</reference>
<organism evidence="7 8">
    <name type="scientific">Metschnikowia bicuspidata var. bicuspidata NRRL YB-4993</name>
    <dbReference type="NCBI Taxonomy" id="869754"/>
    <lineage>
        <taxon>Eukaryota</taxon>
        <taxon>Fungi</taxon>
        <taxon>Dikarya</taxon>
        <taxon>Ascomycota</taxon>
        <taxon>Saccharomycotina</taxon>
        <taxon>Pichiomycetes</taxon>
        <taxon>Metschnikowiaceae</taxon>
        <taxon>Metschnikowia</taxon>
    </lineage>
</organism>
<dbReference type="InterPro" id="IPR021031">
    <property type="entry name" value="Hyphal-reg_cell_wall_N"/>
</dbReference>
<gene>
    <name evidence="7" type="ORF">METBIDRAFT_31361</name>
</gene>
<dbReference type="GO" id="GO:0009277">
    <property type="term" value="C:fungal-type cell wall"/>
    <property type="evidence" value="ECO:0007669"/>
    <property type="project" value="UniProtKB-ARBA"/>
</dbReference>
<evidence type="ECO:0000259" key="6">
    <source>
        <dbReference type="Pfam" id="PF11765"/>
    </source>
</evidence>